<name>A0AAV4DZ44_9GAST</name>
<reference evidence="2 3" key="1">
    <citation type="journal article" date="2021" name="Elife">
        <title>Chloroplast acquisition without the gene transfer in kleptoplastic sea slugs, Plakobranchus ocellatus.</title>
        <authorList>
            <person name="Maeda T."/>
            <person name="Takahashi S."/>
            <person name="Yoshida T."/>
            <person name="Shimamura S."/>
            <person name="Takaki Y."/>
            <person name="Nagai Y."/>
            <person name="Toyoda A."/>
            <person name="Suzuki Y."/>
            <person name="Arimoto A."/>
            <person name="Ishii H."/>
            <person name="Satoh N."/>
            <person name="Nishiyama T."/>
            <person name="Hasebe M."/>
            <person name="Maruyama T."/>
            <person name="Minagawa J."/>
            <person name="Obokata J."/>
            <person name="Shigenobu S."/>
        </authorList>
    </citation>
    <scope>NUCLEOTIDE SEQUENCE [LARGE SCALE GENOMIC DNA]</scope>
</reference>
<gene>
    <name evidence="2" type="ORF">PoB_007561600</name>
</gene>
<dbReference type="EMBL" id="BLXT01008457">
    <property type="protein sequence ID" value="GFO49111.1"/>
    <property type="molecule type" value="Genomic_DNA"/>
</dbReference>
<dbReference type="Proteomes" id="UP000735302">
    <property type="component" value="Unassembled WGS sequence"/>
</dbReference>
<evidence type="ECO:0000313" key="2">
    <source>
        <dbReference type="EMBL" id="GFO49111.1"/>
    </source>
</evidence>
<dbReference type="AlphaFoldDB" id="A0AAV4DZ44"/>
<evidence type="ECO:0000313" key="3">
    <source>
        <dbReference type="Proteomes" id="UP000735302"/>
    </source>
</evidence>
<sequence>MKSHRIVPALFRLVPDVGNKETERRHQEVNLTGLNSVAACVLSCHQTADNWLLSVTRTREQLVKPGTILVPSPNNLDMRHHTPSQSSRARTVTHTHTHTNTLTHT</sequence>
<comment type="caution">
    <text evidence="2">The sequence shown here is derived from an EMBL/GenBank/DDBJ whole genome shotgun (WGS) entry which is preliminary data.</text>
</comment>
<evidence type="ECO:0000256" key="1">
    <source>
        <dbReference type="SAM" id="MobiDB-lite"/>
    </source>
</evidence>
<protein>
    <submittedName>
        <fullName evidence="2">Uncharacterized protein</fullName>
    </submittedName>
</protein>
<accession>A0AAV4DZ44</accession>
<proteinExistence type="predicted"/>
<keyword evidence="3" id="KW-1185">Reference proteome</keyword>
<feature type="region of interest" description="Disordered" evidence="1">
    <location>
        <begin position="69"/>
        <end position="105"/>
    </location>
</feature>
<organism evidence="2 3">
    <name type="scientific">Plakobranchus ocellatus</name>
    <dbReference type="NCBI Taxonomy" id="259542"/>
    <lineage>
        <taxon>Eukaryota</taxon>
        <taxon>Metazoa</taxon>
        <taxon>Spiralia</taxon>
        <taxon>Lophotrochozoa</taxon>
        <taxon>Mollusca</taxon>
        <taxon>Gastropoda</taxon>
        <taxon>Heterobranchia</taxon>
        <taxon>Euthyneura</taxon>
        <taxon>Panpulmonata</taxon>
        <taxon>Sacoglossa</taxon>
        <taxon>Placobranchoidea</taxon>
        <taxon>Plakobranchidae</taxon>
        <taxon>Plakobranchus</taxon>
    </lineage>
</organism>